<name>A0ABQ7R2I7_PLUXY</name>
<comment type="caution">
    <text evidence="4">The sequence shown here is derived from an EMBL/GenBank/DDBJ whole genome shotgun (WGS) entry which is preliminary data.</text>
</comment>
<dbReference type="PANTHER" id="PTHR39077:SF2">
    <property type="entry name" value="E3 UBIQUITIN-PROTEIN LIGASE APD1-4 MIDDLE DOMAIN-CONTAINING PROTEIN"/>
    <property type="match status" value="1"/>
</dbReference>
<feature type="transmembrane region" description="Helical" evidence="1">
    <location>
        <begin position="431"/>
        <end position="450"/>
    </location>
</feature>
<evidence type="ECO:0000259" key="2">
    <source>
        <dbReference type="Pfam" id="PF16040"/>
    </source>
</evidence>
<evidence type="ECO:0000313" key="4">
    <source>
        <dbReference type="EMBL" id="KAG7311506.1"/>
    </source>
</evidence>
<evidence type="ECO:0008006" key="6">
    <source>
        <dbReference type="Google" id="ProtNLM"/>
    </source>
</evidence>
<dbReference type="Proteomes" id="UP000823941">
    <property type="component" value="Chromosome 4"/>
</dbReference>
<accession>A0ABQ7R2I7</accession>
<feature type="transmembrane region" description="Helical" evidence="1">
    <location>
        <begin position="38"/>
        <end position="59"/>
    </location>
</feature>
<keyword evidence="1" id="KW-0472">Membrane</keyword>
<gene>
    <name evidence="4" type="ORF">JYU34_002551</name>
</gene>
<dbReference type="PANTHER" id="PTHR39077">
    <property type="entry name" value="DUF4793 DOMAIN-CONTAINING PROTEIN"/>
    <property type="match status" value="1"/>
</dbReference>
<proteinExistence type="predicted"/>
<evidence type="ECO:0000259" key="3">
    <source>
        <dbReference type="Pfam" id="PF16041"/>
    </source>
</evidence>
<dbReference type="InterPro" id="IPR032008">
    <property type="entry name" value="APD1-4_N"/>
</dbReference>
<dbReference type="Pfam" id="PF16040">
    <property type="entry name" value="APD1-4_N"/>
    <property type="match status" value="1"/>
</dbReference>
<dbReference type="InterPro" id="IPR032010">
    <property type="entry name" value="APD1-4_M"/>
</dbReference>
<evidence type="ECO:0000313" key="5">
    <source>
        <dbReference type="Proteomes" id="UP000823941"/>
    </source>
</evidence>
<keyword evidence="5" id="KW-1185">Reference proteome</keyword>
<feature type="domain" description="E3 ubiquitin-protein ligase APD1-4 N-terminal" evidence="2">
    <location>
        <begin position="97"/>
        <end position="163"/>
    </location>
</feature>
<dbReference type="EMBL" id="JAHIBW010000004">
    <property type="protein sequence ID" value="KAG7311506.1"/>
    <property type="molecule type" value="Genomic_DNA"/>
</dbReference>
<dbReference type="Pfam" id="PF16041">
    <property type="entry name" value="APD1-4_M"/>
    <property type="match status" value="1"/>
</dbReference>
<organism evidence="4 5">
    <name type="scientific">Plutella xylostella</name>
    <name type="common">Diamondback moth</name>
    <name type="synonym">Plutella maculipennis</name>
    <dbReference type="NCBI Taxonomy" id="51655"/>
    <lineage>
        <taxon>Eukaryota</taxon>
        <taxon>Metazoa</taxon>
        <taxon>Ecdysozoa</taxon>
        <taxon>Arthropoda</taxon>
        <taxon>Hexapoda</taxon>
        <taxon>Insecta</taxon>
        <taxon>Pterygota</taxon>
        <taxon>Neoptera</taxon>
        <taxon>Endopterygota</taxon>
        <taxon>Lepidoptera</taxon>
        <taxon>Glossata</taxon>
        <taxon>Ditrysia</taxon>
        <taxon>Yponomeutoidea</taxon>
        <taxon>Plutellidae</taxon>
        <taxon>Plutella</taxon>
    </lineage>
</organism>
<keyword evidence="1" id="KW-0812">Transmembrane</keyword>
<protein>
    <recommendedName>
        <fullName evidence="6">E3 ubiquitin-protein ligase APD1-4 middle domain-containing protein</fullName>
    </recommendedName>
</protein>
<sequence>MPNNVERPTATYYNTNYEYTFIQNKDSDGPKMHGIRRVITFCILTTLLPTILIILPLYLRNTRYADVMYKISDSEVIQIHKGQSSIFCEKHSLRMNGPFNAFQMKGRPILSEKRKHIRLKKSMTLPDDTLEYWGFYLFKGAKVELKACSRYEGSKILVVKGDNILNTCGILEDSTNKADRHLIEKPEHVSVTLENPQERKQEEAQEVFNTLDDEEDEALLATRNIIQHDINKHSKFNHSGENKHHDGSLRNIQSTVNKNIVKRDIKSPPLHNPNTVLDAGVYHGGNAFNSTTTDSSVSSFELSLLECYSGNMLINEYFPYSTKCNGSNYLEKTTTLKVTHDVLQDGYYYYIFYSDNDIVQNDIHAIFDIYKPTFQYTNMSESKVCVNQTECEFDVAFFSDELVIVEVPTKDGIRSAENDSSILTSVCHPRVNVYVFFPIAVLMMILLFAFL</sequence>
<keyword evidence="1" id="KW-1133">Transmembrane helix</keyword>
<feature type="domain" description="E3 ubiquitin-protein ligase APD1-4 middle" evidence="3">
    <location>
        <begin position="337"/>
        <end position="448"/>
    </location>
</feature>
<evidence type="ECO:0000256" key="1">
    <source>
        <dbReference type="SAM" id="Phobius"/>
    </source>
</evidence>
<reference evidence="4 5" key="1">
    <citation type="submission" date="2021-06" db="EMBL/GenBank/DDBJ databases">
        <title>A haploid diamondback moth (Plutella xylostella L.) genome assembly resolves 31 chromosomes and identifies a diamide resistance mutation.</title>
        <authorList>
            <person name="Ward C.M."/>
            <person name="Perry K.D."/>
            <person name="Baker G."/>
            <person name="Powis K."/>
            <person name="Heckel D.G."/>
            <person name="Baxter S.W."/>
        </authorList>
    </citation>
    <scope>NUCLEOTIDE SEQUENCE [LARGE SCALE GENOMIC DNA]</scope>
    <source>
        <strain evidence="4 5">LV</strain>
        <tissue evidence="4">Single pupa</tissue>
    </source>
</reference>